<dbReference type="OrthoDB" id="8924at2157"/>
<gene>
    <name evidence="1" type="ORF">NTE_02469</name>
</gene>
<proteinExistence type="predicted"/>
<dbReference type="AlphaFoldDB" id="A0A075MTP9"/>
<dbReference type="HOGENOM" id="CLU_2044303_0_0_2"/>
<reference evidence="1 2" key="1">
    <citation type="journal article" date="2014" name="PLoS ONE">
        <title>Genome Sequence of Candidatus Nitrososphaera evergladensis from Group I.1b Enriched from Everglades Soil Reveals Novel Genomic Features of the Ammonia-Oxidizing Archaea.</title>
        <authorList>
            <person name="Zhalnina K.V."/>
            <person name="Dias R."/>
            <person name="Leonard M.T."/>
            <person name="Dorr de Quadros P."/>
            <person name="Camargo F.A."/>
            <person name="Drew J.C."/>
            <person name="Farmerie W.G."/>
            <person name="Daroub S.H."/>
            <person name="Triplett E.W."/>
        </authorList>
    </citation>
    <scope>NUCLEOTIDE SEQUENCE [LARGE SCALE GENOMIC DNA]</scope>
    <source>
        <strain evidence="1 2">SR1</strain>
    </source>
</reference>
<dbReference type="STRING" id="1459636.NTE_02469"/>
<evidence type="ECO:0000313" key="2">
    <source>
        <dbReference type="Proteomes" id="UP000028194"/>
    </source>
</evidence>
<protein>
    <submittedName>
        <fullName evidence="1">Uncharacterized protein</fullName>
    </submittedName>
</protein>
<name>A0A075MTP9_9ARCH</name>
<dbReference type="KEGG" id="nev:NTE_02469"/>
<dbReference type="EMBL" id="CP007174">
    <property type="protein sequence ID" value="AIF84518.1"/>
    <property type="molecule type" value="Genomic_DNA"/>
</dbReference>
<organism evidence="1 2">
    <name type="scientific">Candidatus Nitrososphaera evergladensis SR1</name>
    <dbReference type="NCBI Taxonomy" id="1459636"/>
    <lineage>
        <taxon>Archaea</taxon>
        <taxon>Nitrososphaerota</taxon>
        <taxon>Nitrososphaeria</taxon>
        <taxon>Nitrososphaerales</taxon>
        <taxon>Nitrososphaeraceae</taxon>
        <taxon>Nitrososphaera</taxon>
    </lineage>
</organism>
<accession>A0A075MTP9</accession>
<dbReference type="Proteomes" id="UP000028194">
    <property type="component" value="Chromosome"/>
</dbReference>
<keyword evidence="2" id="KW-1185">Reference proteome</keyword>
<dbReference type="GeneID" id="41598175"/>
<sequence length="120" mass="13335">MSGGEDDKRVEEAASAIEDLLYMGAIRLDGDRALLSPQFSLVASNVTDSMKVKADSPEEVMKLMYYSLLIFMNEYLKMPKALTMAFGNDMENHRDATESGALVTTYVAILSEIWSQNKQA</sequence>
<evidence type="ECO:0000313" key="1">
    <source>
        <dbReference type="EMBL" id="AIF84518.1"/>
    </source>
</evidence>
<dbReference type="RefSeq" id="WP_148701078.1">
    <property type="nucleotide sequence ID" value="NZ_CP007174.1"/>
</dbReference>